<reference evidence="9 10" key="1">
    <citation type="submission" date="2023-12" db="EMBL/GenBank/DDBJ databases">
        <title>Description of new species of Mycobacterium terrae complex isolated from sewage at the Sao Paulo Zoological Park Foundation in Brazil.</title>
        <authorList>
            <person name="Romagnoli C.L."/>
            <person name="Conceicao E.C."/>
            <person name="Machado E."/>
            <person name="Barreto L.B.P.F."/>
            <person name="Sharma A."/>
            <person name="Silva N.M."/>
            <person name="Marques L.E."/>
            <person name="Juliana M.A."/>
            <person name="Lourenco M.C.S."/>
            <person name="Digiampietri L.A."/>
            <person name="Suffys P.N."/>
            <person name="Viana-Niero C."/>
        </authorList>
    </citation>
    <scope>NUCLEOTIDE SEQUENCE [LARGE SCALE GENOMIC DNA]</scope>
    <source>
        <strain evidence="9 10">MYC098</strain>
    </source>
</reference>
<dbReference type="Pfam" id="PF02586">
    <property type="entry name" value="SRAP"/>
    <property type="match status" value="1"/>
</dbReference>
<keyword evidence="6" id="KW-0238">DNA-binding</keyword>
<evidence type="ECO:0000256" key="6">
    <source>
        <dbReference type="ARBA" id="ARBA00023125"/>
    </source>
</evidence>
<dbReference type="Proteomes" id="UP001299596">
    <property type="component" value="Unassembled WGS sequence"/>
</dbReference>
<keyword evidence="4 8" id="KW-0378">Hydrolase</keyword>
<evidence type="ECO:0000256" key="7">
    <source>
        <dbReference type="ARBA" id="ARBA00023239"/>
    </source>
</evidence>
<organism evidence="9 10">
    <name type="scientific">[Mycobacterium] crassicus</name>
    <dbReference type="NCBI Taxonomy" id="2872309"/>
    <lineage>
        <taxon>Bacteria</taxon>
        <taxon>Bacillati</taxon>
        <taxon>Actinomycetota</taxon>
        <taxon>Actinomycetes</taxon>
        <taxon>Mycobacteriales</taxon>
        <taxon>Mycobacteriaceae</taxon>
        <taxon>Mycolicibacter</taxon>
    </lineage>
</organism>
<evidence type="ECO:0000256" key="3">
    <source>
        <dbReference type="ARBA" id="ARBA00022763"/>
    </source>
</evidence>
<name>A0ABU5XDF5_9MYCO</name>
<evidence type="ECO:0000313" key="10">
    <source>
        <dbReference type="Proteomes" id="UP001299596"/>
    </source>
</evidence>
<keyword evidence="5" id="KW-0190">Covalent protein-DNA linkage</keyword>
<proteinExistence type="inferred from homology"/>
<comment type="caution">
    <text evidence="9">The sequence shown here is derived from an EMBL/GenBank/DDBJ whole genome shotgun (WGS) entry which is preliminary data.</text>
</comment>
<dbReference type="EMBL" id="JAYJJR010000001">
    <property type="protein sequence ID" value="MEB3020009.1"/>
    <property type="molecule type" value="Genomic_DNA"/>
</dbReference>
<evidence type="ECO:0000256" key="2">
    <source>
        <dbReference type="ARBA" id="ARBA00022670"/>
    </source>
</evidence>
<evidence type="ECO:0000256" key="5">
    <source>
        <dbReference type="ARBA" id="ARBA00023124"/>
    </source>
</evidence>
<evidence type="ECO:0000256" key="1">
    <source>
        <dbReference type="ARBA" id="ARBA00008136"/>
    </source>
</evidence>
<gene>
    <name evidence="9" type="ORF">K6T79_02990</name>
</gene>
<dbReference type="PANTHER" id="PTHR13604">
    <property type="entry name" value="DC12-RELATED"/>
    <property type="match status" value="1"/>
</dbReference>
<protein>
    <recommendedName>
        <fullName evidence="8">Abasic site processing protein</fullName>
        <ecNumber evidence="8">3.4.-.-</ecNumber>
    </recommendedName>
</protein>
<keyword evidence="10" id="KW-1185">Reference proteome</keyword>
<dbReference type="EC" id="3.4.-.-" evidence="8"/>
<comment type="similarity">
    <text evidence="1 8">Belongs to the SOS response-associated peptidase family.</text>
</comment>
<dbReference type="PANTHER" id="PTHR13604:SF0">
    <property type="entry name" value="ABASIC SITE PROCESSING PROTEIN HMCES"/>
    <property type="match status" value="1"/>
</dbReference>
<dbReference type="Gene3D" id="3.90.1680.10">
    <property type="entry name" value="SOS response associated peptidase-like"/>
    <property type="match status" value="1"/>
</dbReference>
<sequence length="250" mass="27162">MCGRFAVTTDPALLAEQIDAINEVPATADPGPNYNVAPTDSIATVVSRHAEPGDDPTRRVRLMRWGLVPPWTKAGPDGTPVAGGPLLINARADKVTTSPAYRAAAEHKRCLVPMDGFYEWRVDPHEPGAKAGKTPFYLHGDGAMLFAAGLWSVWRPDRRFDPLLSVTIITTAAVGELARIHDRMPLLLPENRWDRWLDPDAPVDTALLADPPDVRGIALREVSTLVNSVRNNGPELVAAAEPQPGQAYLF</sequence>
<evidence type="ECO:0000313" key="9">
    <source>
        <dbReference type="EMBL" id="MEB3020009.1"/>
    </source>
</evidence>
<evidence type="ECO:0000256" key="4">
    <source>
        <dbReference type="ARBA" id="ARBA00022801"/>
    </source>
</evidence>
<dbReference type="InterPro" id="IPR003738">
    <property type="entry name" value="SRAP"/>
</dbReference>
<accession>A0ABU5XDF5</accession>
<dbReference type="SUPFAM" id="SSF143081">
    <property type="entry name" value="BB1717-like"/>
    <property type="match status" value="1"/>
</dbReference>
<evidence type="ECO:0000256" key="8">
    <source>
        <dbReference type="RuleBase" id="RU364100"/>
    </source>
</evidence>
<keyword evidence="7" id="KW-0456">Lyase</keyword>
<keyword evidence="2 8" id="KW-0645">Protease</keyword>
<dbReference type="InterPro" id="IPR036590">
    <property type="entry name" value="SRAP-like"/>
</dbReference>
<keyword evidence="3" id="KW-0227">DNA damage</keyword>
<dbReference type="RefSeq" id="WP_225404458.1">
    <property type="nucleotide sequence ID" value="NZ_JAYJJR010000001.1"/>
</dbReference>